<dbReference type="CDD" id="cd00349">
    <property type="entry name" value="Ribosomal_L11"/>
    <property type="match status" value="1"/>
</dbReference>
<feature type="domain" description="Large ribosomal subunit protein uL11 C-terminal" evidence="8">
    <location>
        <begin position="74"/>
        <end position="143"/>
    </location>
</feature>
<reference evidence="10" key="2">
    <citation type="journal article" date="2023" name="Science">
        <title>Genomic signatures of disease resistance in endangered staghorn corals.</title>
        <authorList>
            <person name="Vollmer S.V."/>
            <person name="Selwyn J.D."/>
            <person name="Despard B.A."/>
            <person name="Roesel C.L."/>
        </authorList>
    </citation>
    <scope>NUCLEOTIDE SEQUENCE</scope>
    <source>
        <strain evidence="10">K2</strain>
    </source>
</reference>
<dbReference type="PANTHER" id="PTHR11661">
    <property type="entry name" value="60S RIBOSOMAL PROTEIN L12"/>
    <property type="match status" value="1"/>
</dbReference>
<keyword evidence="11" id="KW-1185">Reference proteome</keyword>
<reference evidence="10" key="1">
    <citation type="journal article" date="2023" name="G3 (Bethesda)">
        <title>Whole genome assembly and annotation of the endangered Caribbean coral Acropora cervicornis.</title>
        <authorList>
            <person name="Selwyn J.D."/>
            <person name="Vollmer S.V."/>
        </authorList>
    </citation>
    <scope>NUCLEOTIDE SEQUENCE</scope>
    <source>
        <strain evidence="10">K2</strain>
    </source>
</reference>
<evidence type="ECO:0000256" key="2">
    <source>
        <dbReference type="ARBA" id="ARBA00022980"/>
    </source>
</evidence>
<evidence type="ECO:0000259" key="9">
    <source>
        <dbReference type="Pfam" id="PF03946"/>
    </source>
</evidence>
<comment type="caution">
    <text evidence="10">The sequence shown here is derived from an EMBL/GenBank/DDBJ whole genome shotgun (WGS) entry which is preliminary data.</text>
</comment>
<dbReference type="InterPro" id="IPR000911">
    <property type="entry name" value="Ribosomal_uL11"/>
</dbReference>
<dbReference type="Pfam" id="PF00298">
    <property type="entry name" value="Ribosomal_L11"/>
    <property type="match status" value="1"/>
</dbReference>
<dbReference type="Proteomes" id="UP001249851">
    <property type="component" value="Unassembled WGS sequence"/>
</dbReference>
<evidence type="ECO:0000256" key="7">
    <source>
        <dbReference type="RuleBase" id="RU003978"/>
    </source>
</evidence>
<evidence type="ECO:0000256" key="4">
    <source>
        <dbReference type="ARBA" id="ARBA00038782"/>
    </source>
</evidence>
<evidence type="ECO:0000259" key="8">
    <source>
        <dbReference type="Pfam" id="PF00298"/>
    </source>
</evidence>
<dbReference type="HAMAP" id="MF_00736">
    <property type="entry name" value="Ribosomal_uL11"/>
    <property type="match status" value="1"/>
</dbReference>
<protein>
    <recommendedName>
        <fullName evidence="5">Large ribosomal subunit protein uL11m</fullName>
    </recommendedName>
    <alternativeName>
        <fullName evidence="6">39S ribosomal protein L11, mitochondrial</fullName>
    </alternativeName>
</protein>
<feature type="domain" description="Large ribosomal subunit protein uL11 N-terminal" evidence="9">
    <location>
        <begin position="12"/>
        <end position="68"/>
    </location>
</feature>
<evidence type="ECO:0000313" key="10">
    <source>
        <dbReference type="EMBL" id="KAK2561053.1"/>
    </source>
</evidence>
<dbReference type="NCBIfam" id="TIGR01632">
    <property type="entry name" value="L11_bact"/>
    <property type="match status" value="1"/>
</dbReference>
<dbReference type="InterPro" id="IPR020784">
    <property type="entry name" value="Ribosomal_uL11_N"/>
</dbReference>
<dbReference type="AlphaFoldDB" id="A0AAD9QGV5"/>
<dbReference type="PANTHER" id="PTHR11661:SF1">
    <property type="entry name" value="LARGE RIBOSOMAL SUBUNIT PROTEIN UL11M"/>
    <property type="match status" value="1"/>
</dbReference>
<keyword evidence="3 7" id="KW-0687">Ribonucleoprotein</keyword>
<dbReference type="FunFam" id="1.10.10.250:FF:000003">
    <property type="entry name" value="Mitochondrial ribosomal protein L11"/>
    <property type="match status" value="1"/>
</dbReference>
<keyword evidence="2 7" id="KW-0689">Ribosomal protein</keyword>
<dbReference type="SMART" id="SM00649">
    <property type="entry name" value="RL11"/>
    <property type="match status" value="1"/>
</dbReference>
<evidence type="ECO:0000256" key="6">
    <source>
        <dbReference type="ARBA" id="ARBA00041455"/>
    </source>
</evidence>
<evidence type="ECO:0000313" key="11">
    <source>
        <dbReference type="Proteomes" id="UP001249851"/>
    </source>
</evidence>
<evidence type="ECO:0000256" key="3">
    <source>
        <dbReference type="ARBA" id="ARBA00023274"/>
    </source>
</evidence>
<dbReference type="InterPro" id="IPR036796">
    <property type="entry name" value="Ribosomal_uL11_N_sf"/>
</dbReference>
<comment type="subunit">
    <text evidence="4">Component of the mitochondrial ribosome large subunit (39S) which comprises a 16S rRNA and about 50 distinct proteins.</text>
</comment>
<evidence type="ECO:0000256" key="5">
    <source>
        <dbReference type="ARBA" id="ARBA00040104"/>
    </source>
</evidence>
<gene>
    <name evidence="10" type="ORF">P5673_016186</name>
</gene>
<dbReference type="SUPFAM" id="SSF54747">
    <property type="entry name" value="Ribosomal L11/L12e N-terminal domain"/>
    <property type="match status" value="1"/>
</dbReference>
<sequence>MAAKQVSGFLRTFIGAGKASPSPPLGPSLGQRGVNIAQFCKEFNDRTKHIIAGVPVPTVIHYKGDRTFIFEVSSPPVSYFLKAAAGIEKGAQKPGREICGTVTLKQVYEIAKIKKRDATCKNVPLRSVCRSVIGSARSMGIQVVPGRDNDM</sequence>
<dbReference type="SUPFAM" id="SSF46906">
    <property type="entry name" value="Ribosomal protein L11, C-terminal domain"/>
    <property type="match status" value="1"/>
</dbReference>
<dbReference type="EMBL" id="JARQWQ010000034">
    <property type="protein sequence ID" value="KAK2561053.1"/>
    <property type="molecule type" value="Genomic_DNA"/>
</dbReference>
<name>A0AAD9QGV5_ACRCE</name>
<dbReference type="GO" id="GO:0070180">
    <property type="term" value="F:large ribosomal subunit rRNA binding"/>
    <property type="evidence" value="ECO:0007669"/>
    <property type="project" value="TreeGrafter"/>
</dbReference>
<dbReference type="GO" id="GO:0006412">
    <property type="term" value="P:translation"/>
    <property type="evidence" value="ECO:0007669"/>
    <property type="project" value="InterPro"/>
</dbReference>
<dbReference type="InterPro" id="IPR020783">
    <property type="entry name" value="Ribosomal_uL11_C"/>
</dbReference>
<dbReference type="Pfam" id="PF03946">
    <property type="entry name" value="Ribosomal_L11_N"/>
    <property type="match status" value="1"/>
</dbReference>
<proteinExistence type="inferred from homology"/>
<dbReference type="Gene3D" id="1.10.10.250">
    <property type="entry name" value="Ribosomal protein L11, C-terminal domain"/>
    <property type="match status" value="1"/>
</dbReference>
<dbReference type="GO" id="GO:0003735">
    <property type="term" value="F:structural constituent of ribosome"/>
    <property type="evidence" value="ECO:0007669"/>
    <property type="project" value="InterPro"/>
</dbReference>
<evidence type="ECO:0000256" key="1">
    <source>
        <dbReference type="ARBA" id="ARBA00010537"/>
    </source>
</evidence>
<organism evidence="10 11">
    <name type="scientific">Acropora cervicornis</name>
    <name type="common">Staghorn coral</name>
    <dbReference type="NCBI Taxonomy" id="6130"/>
    <lineage>
        <taxon>Eukaryota</taxon>
        <taxon>Metazoa</taxon>
        <taxon>Cnidaria</taxon>
        <taxon>Anthozoa</taxon>
        <taxon>Hexacorallia</taxon>
        <taxon>Scleractinia</taxon>
        <taxon>Astrocoeniina</taxon>
        <taxon>Acroporidae</taxon>
        <taxon>Acropora</taxon>
    </lineage>
</organism>
<dbReference type="InterPro" id="IPR006519">
    <property type="entry name" value="Ribosomal_uL11_bac-typ"/>
</dbReference>
<dbReference type="GO" id="GO:0005762">
    <property type="term" value="C:mitochondrial large ribosomal subunit"/>
    <property type="evidence" value="ECO:0007669"/>
    <property type="project" value="TreeGrafter"/>
</dbReference>
<comment type="similarity">
    <text evidence="1 7">Belongs to the universal ribosomal protein uL11 family.</text>
</comment>
<dbReference type="InterPro" id="IPR036769">
    <property type="entry name" value="Ribosomal_uL11_C_sf"/>
</dbReference>
<accession>A0AAD9QGV5</accession>
<dbReference type="Gene3D" id="3.30.1550.10">
    <property type="entry name" value="Ribosomal protein L11/L12, N-terminal domain"/>
    <property type="match status" value="1"/>
</dbReference>